<keyword evidence="5 7" id="KW-0808">Transferase</keyword>
<evidence type="ECO:0000256" key="5">
    <source>
        <dbReference type="ARBA" id="ARBA00022679"/>
    </source>
</evidence>
<keyword evidence="3 7" id="KW-0963">Cytoplasm</keyword>
<dbReference type="CDD" id="cd02440">
    <property type="entry name" value="AdoMet_MTases"/>
    <property type="match status" value="1"/>
</dbReference>
<evidence type="ECO:0000256" key="6">
    <source>
        <dbReference type="ARBA" id="ARBA00022691"/>
    </source>
</evidence>
<evidence type="ECO:0000256" key="2">
    <source>
        <dbReference type="ARBA" id="ARBA00005369"/>
    </source>
</evidence>
<dbReference type="AlphaFoldDB" id="A0A5S9F6D2"/>
<comment type="catalytic activity">
    <reaction evidence="7">
        <text>[protein]-L-isoaspartate + S-adenosyl-L-methionine = [protein]-L-isoaspartate alpha-methyl ester + S-adenosyl-L-homocysteine</text>
        <dbReference type="Rhea" id="RHEA:12705"/>
        <dbReference type="Rhea" id="RHEA-COMP:12143"/>
        <dbReference type="Rhea" id="RHEA-COMP:12144"/>
        <dbReference type="ChEBI" id="CHEBI:57856"/>
        <dbReference type="ChEBI" id="CHEBI:59789"/>
        <dbReference type="ChEBI" id="CHEBI:90596"/>
        <dbReference type="ChEBI" id="CHEBI:90598"/>
        <dbReference type="EC" id="2.1.1.77"/>
    </reaction>
</comment>
<dbReference type="NCBIfam" id="NF001453">
    <property type="entry name" value="PRK00312.1"/>
    <property type="match status" value="1"/>
</dbReference>
<comment type="similarity">
    <text evidence="2 7">Belongs to the methyltransferase superfamily. L-isoaspartyl/D-aspartyl protein methyltransferase family.</text>
</comment>
<dbReference type="GO" id="GO:0030091">
    <property type="term" value="P:protein repair"/>
    <property type="evidence" value="ECO:0007669"/>
    <property type="project" value="UniProtKB-UniRule"/>
</dbReference>
<dbReference type="SUPFAM" id="SSF53335">
    <property type="entry name" value="S-adenosyl-L-methionine-dependent methyltransferases"/>
    <property type="match status" value="1"/>
</dbReference>
<evidence type="ECO:0000256" key="7">
    <source>
        <dbReference type="HAMAP-Rule" id="MF_00090"/>
    </source>
</evidence>
<dbReference type="Proteomes" id="UP000326354">
    <property type="component" value="Chromosome"/>
</dbReference>
<accession>A0A5S9F6D2</accession>
<dbReference type="Gene3D" id="3.40.50.150">
    <property type="entry name" value="Vaccinia Virus protein VP39"/>
    <property type="match status" value="1"/>
</dbReference>
<dbReference type="KEGG" id="uam:UABAM_04880"/>
<sequence length="213" mass="24156">MANPYTENRNTMVKEQIVRRGVKNPAVLQAMRKVPRHEFVPQESRALSYADHPLPIGKGQTISQPYIVAYMTEILELESTHRVLEIGSGCGYQTAVLAEIAAEVYTMEIVPFLAEMAQKNLQNYANVHFIEKDGFSGWPQYAPFDRIIITCAPPQVPQPLIQQLKIGGMMVVPEGTYIQSLKRIVRLTESDVREEHMLDVRFVPMVGQAEMQR</sequence>
<dbReference type="EC" id="2.1.1.77" evidence="7"/>
<dbReference type="RefSeq" id="WP_229759303.1">
    <property type="nucleotide sequence ID" value="NZ_AP019860.1"/>
</dbReference>
<dbReference type="GO" id="GO:0005737">
    <property type="term" value="C:cytoplasm"/>
    <property type="evidence" value="ECO:0007669"/>
    <property type="project" value="UniProtKB-SubCell"/>
</dbReference>
<evidence type="ECO:0000256" key="3">
    <source>
        <dbReference type="ARBA" id="ARBA00022490"/>
    </source>
</evidence>
<evidence type="ECO:0000256" key="1">
    <source>
        <dbReference type="ARBA" id="ARBA00004496"/>
    </source>
</evidence>
<keyword evidence="4 7" id="KW-0489">Methyltransferase</keyword>
<gene>
    <name evidence="7" type="primary">pcm</name>
    <name evidence="8" type="ORF">UABAM_04880</name>
</gene>
<proteinExistence type="inferred from homology"/>
<evidence type="ECO:0000313" key="9">
    <source>
        <dbReference type="Proteomes" id="UP000326354"/>
    </source>
</evidence>
<reference evidence="8 9" key="1">
    <citation type="submission" date="2019-08" db="EMBL/GenBank/DDBJ databases">
        <title>Complete genome sequence of Candidatus Uab amorphum.</title>
        <authorList>
            <person name="Shiratori T."/>
            <person name="Suzuki S."/>
            <person name="Kakizawa Y."/>
            <person name="Ishida K."/>
        </authorList>
    </citation>
    <scope>NUCLEOTIDE SEQUENCE [LARGE SCALE GENOMIC DNA]</scope>
    <source>
        <strain evidence="8 9">SRT547</strain>
    </source>
</reference>
<feature type="active site" evidence="7">
    <location>
        <position position="63"/>
    </location>
</feature>
<evidence type="ECO:0000256" key="4">
    <source>
        <dbReference type="ARBA" id="ARBA00022603"/>
    </source>
</evidence>
<dbReference type="HAMAP" id="MF_00090">
    <property type="entry name" value="PIMT"/>
    <property type="match status" value="1"/>
</dbReference>
<dbReference type="InterPro" id="IPR000682">
    <property type="entry name" value="PCMT"/>
</dbReference>
<comment type="function">
    <text evidence="7">Catalyzes the methyl esterification of L-isoaspartyl residues in peptides and proteins that result from spontaneous decomposition of normal L-aspartyl and L-asparaginyl residues. It plays a role in the repair and/or degradation of damaged proteins.</text>
</comment>
<keyword evidence="6 7" id="KW-0949">S-adenosyl-L-methionine</keyword>
<protein>
    <recommendedName>
        <fullName evidence="7">Protein-L-isoaspartate O-methyltransferase</fullName>
        <ecNumber evidence="7">2.1.1.77</ecNumber>
    </recommendedName>
    <alternativeName>
        <fullName evidence="7">L-isoaspartyl protein carboxyl methyltransferase</fullName>
    </alternativeName>
    <alternativeName>
        <fullName evidence="7">Protein L-isoaspartyl methyltransferase</fullName>
    </alternativeName>
    <alternativeName>
        <fullName evidence="7">Protein-beta-aspartate methyltransferase</fullName>
        <shortName evidence="7">PIMT</shortName>
    </alternativeName>
</protein>
<dbReference type="PANTHER" id="PTHR11579:SF0">
    <property type="entry name" value="PROTEIN-L-ISOASPARTATE(D-ASPARTATE) O-METHYLTRANSFERASE"/>
    <property type="match status" value="1"/>
</dbReference>
<dbReference type="PANTHER" id="PTHR11579">
    <property type="entry name" value="PROTEIN-L-ISOASPARTATE O-METHYLTRANSFERASE"/>
    <property type="match status" value="1"/>
</dbReference>
<dbReference type="GO" id="GO:0004719">
    <property type="term" value="F:protein-L-isoaspartate (D-aspartate) O-methyltransferase activity"/>
    <property type="evidence" value="ECO:0007669"/>
    <property type="project" value="UniProtKB-UniRule"/>
</dbReference>
<dbReference type="InterPro" id="IPR029063">
    <property type="entry name" value="SAM-dependent_MTases_sf"/>
</dbReference>
<dbReference type="EMBL" id="AP019860">
    <property type="protein sequence ID" value="BBM86494.1"/>
    <property type="molecule type" value="Genomic_DNA"/>
</dbReference>
<dbReference type="Pfam" id="PF01135">
    <property type="entry name" value="PCMT"/>
    <property type="match status" value="1"/>
</dbReference>
<keyword evidence="9" id="KW-1185">Reference proteome</keyword>
<organism evidence="8 9">
    <name type="scientific">Uabimicrobium amorphum</name>
    <dbReference type="NCBI Taxonomy" id="2596890"/>
    <lineage>
        <taxon>Bacteria</taxon>
        <taxon>Pseudomonadati</taxon>
        <taxon>Planctomycetota</taxon>
        <taxon>Candidatus Uabimicrobiia</taxon>
        <taxon>Candidatus Uabimicrobiales</taxon>
        <taxon>Candidatus Uabimicrobiaceae</taxon>
        <taxon>Candidatus Uabimicrobium</taxon>
    </lineage>
</organism>
<comment type="subcellular location">
    <subcellularLocation>
        <location evidence="1 7">Cytoplasm</location>
    </subcellularLocation>
</comment>
<evidence type="ECO:0000313" key="8">
    <source>
        <dbReference type="EMBL" id="BBM86494.1"/>
    </source>
</evidence>
<dbReference type="GO" id="GO:0032259">
    <property type="term" value="P:methylation"/>
    <property type="evidence" value="ECO:0007669"/>
    <property type="project" value="UniProtKB-KW"/>
</dbReference>
<dbReference type="FunFam" id="3.40.50.150:FF:000010">
    <property type="entry name" value="Protein-L-isoaspartate O-methyltransferase"/>
    <property type="match status" value="1"/>
</dbReference>
<dbReference type="NCBIfam" id="TIGR00080">
    <property type="entry name" value="pimt"/>
    <property type="match status" value="1"/>
</dbReference>
<name>A0A5S9F6D2_UABAM</name>